<dbReference type="NCBIfam" id="TIGR03598">
    <property type="entry name" value="GTPase_YsxC"/>
    <property type="match status" value="1"/>
</dbReference>
<organism evidence="12 13">
    <name type="scientific">Theileria orientalis</name>
    <dbReference type="NCBI Taxonomy" id="68886"/>
    <lineage>
        <taxon>Eukaryota</taxon>
        <taxon>Sar</taxon>
        <taxon>Alveolata</taxon>
        <taxon>Apicomplexa</taxon>
        <taxon>Aconoidasida</taxon>
        <taxon>Piroplasmida</taxon>
        <taxon>Theileriidae</taxon>
        <taxon>Theileria</taxon>
    </lineage>
</organism>
<keyword evidence="4" id="KW-0479">Metal-binding</keyword>
<keyword evidence="10" id="KW-1133">Transmembrane helix</keyword>
<dbReference type="GO" id="GO:0006488">
    <property type="term" value="P:dolichol-linked oligosaccharide biosynthetic process"/>
    <property type="evidence" value="ECO:0007669"/>
    <property type="project" value="InterPro"/>
</dbReference>
<keyword evidence="3" id="KW-0132">Cell division</keyword>
<evidence type="ECO:0000256" key="8">
    <source>
        <dbReference type="ARBA" id="ARBA00023210"/>
    </source>
</evidence>
<keyword evidence="10" id="KW-0472">Membrane</keyword>
<evidence type="ECO:0000256" key="10">
    <source>
        <dbReference type="SAM" id="Phobius"/>
    </source>
</evidence>
<dbReference type="PANTHER" id="PTHR11649">
    <property type="entry name" value="MSS1/TRME-RELATED GTP-BINDING PROTEIN"/>
    <property type="match status" value="1"/>
</dbReference>
<evidence type="ECO:0000256" key="1">
    <source>
        <dbReference type="ARBA" id="ARBA00001946"/>
    </source>
</evidence>
<evidence type="ECO:0000256" key="2">
    <source>
        <dbReference type="ARBA" id="ARBA00009638"/>
    </source>
</evidence>
<keyword evidence="7" id="KW-0342">GTP-binding</keyword>
<dbReference type="GO" id="GO:0005525">
    <property type="term" value="F:GTP binding"/>
    <property type="evidence" value="ECO:0007669"/>
    <property type="project" value="UniProtKB-KW"/>
</dbReference>
<dbReference type="HAMAP" id="MF_00321">
    <property type="entry name" value="GTPase_EngB"/>
    <property type="match status" value="1"/>
</dbReference>
<dbReference type="AlphaFoldDB" id="A0A976M9J1"/>
<keyword evidence="10" id="KW-0812">Transmembrane</keyword>
<dbReference type="InterPro" id="IPR030393">
    <property type="entry name" value="G_ENGB_dom"/>
</dbReference>
<dbReference type="PROSITE" id="PS51706">
    <property type="entry name" value="G_ENGB"/>
    <property type="match status" value="1"/>
</dbReference>
<reference evidence="12" key="1">
    <citation type="submission" date="2022-07" db="EMBL/GenBank/DDBJ databases">
        <title>Evaluation of T. orientalis genome assembly methods using nanopore sequencing and analysis of variation between genomes.</title>
        <authorList>
            <person name="Yam J."/>
            <person name="Micallef M.L."/>
            <person name="Liu M."/>
            <person name="Djordjevic S.P."/>
            <person name="Bogema D.R."/>
            <person name="Jenkins C."/>
        </authorList>
    </citation>
    <scope>NUCLEOTIDE SEQUENCE</scope>
    <source>
        <strain evidence="12">Goon Nure</strain>
    </source>
</reference>
<dbReference type="GO" id="GO:0046872">
    <property type="term" value="F:metal ion binding"/>
    <property type="evidence" value="ECO:0007669"/>
    <property type="project" value="UniProtKB-KW"/>
</dbReference>
<keyword evidence="6" id="KW-0460">Magnesium</keyword>
<evidence type="ECO:0000256" key="5">
    <source>
        <dbReference type="ARBA" id="ARBA00022741"/>
    </source>
</evidence>
<keyword evidence="8" id="KW-0717">Septation</keyword>
<evidence type="ECO:0000256" key="3">
    <source>
        <dbReference type="ARBA" id="ARBA00022618"/>
    </source>
</evidence>
<sequence>MKLSIKHTSLAKIILNTEPYLARPYVNIHDPRNELETQWMTESNVRKEINKINSQKTYAKALFSRKVSTHPIYVSETIDKAPIQRVPQVALVGYSNVGKSSLINAILYGKHIPNFARRITSNAQMLKNPRYAPVSKTPGRTRHLFTFDLGNKISLVDLPGYGCAKVSDEQRNEWSILVNKYLERTENLYRILSLVDSIKGPVTEDYKLWSMLSEMQIPFQVVLTKCDRIKPEELHLQYSKLIEMLKEYENFDQYIYATSATRNLGIDELRLSLSHIALTKRAESQLLKSTRIIKTGKIKTTLVLGPGGHTREMIEIYRLLELEKHEFSFVHSKFDRISPMLFTHKLINKYKQESKNGVQDSVVKSVGPVFHTLPYPSGRLLLYTSTILPLVIIMIKSLIISYKLNPDLIITNGPGLSVPFCISVKLLNVVLLRNTKIIYIESLTRVKTLSASAKILNKIADKFIVLWPNFSRYKNACYLGTIQKLAL</sequence>
<feature type="domain" description="EngB-type G" evidence="11">
    <location>
        <begin position="85"/>
        <end position="279"/>
    </location>
</feature>
<dbReference type="SUPFAM" id="SSF52540">
    <property type="entry name" value="P-loop containing nucleoside triphosphate hydrolases"/>
    <property type="match status" value="1"/>
</dbReference>
<comment type="similarity">
    <text evidence="2">Belongs to the TRAFAC class TrmE-Era-EngA-EngB-Septin-like GTPase superfamily. EngB GTPase family.</text>
</comment>
<evidence type="ECO:0000256" key="6">
    <source>
        <dbReference type="ARBA" id="ARBA00022842"/>
    </source>
</evidence>
<dbReference type="Pfam" id="PF01926">
    <property type="entry name" value="MMR_HSR1"/>
    <property type="match status" value="1"/>
</dbReference>
<evidence type="ECO:0000313" key="13">
    <source>
        <dbReference type="Proteomes" id="UP000244811"/>
    </source>
</evidence>
<name>A0A976M9J1_THEOR</name>
<gene>
    <name evidence="12" type="ORF">MACK_000211</name>
</gene>
<dbReference type="InterPro" id="IPR027417">
    <property type="entry name" value="P-loop_NTPase"/>
</dbReference>
<dbReference type="EMBL" id="CP056069">
    <property type="protein sequence ID" value="UKK00141.2"/>
    <property type="molecule type" value="Genomic_DNA"/>
</dbReference>
<accession>A0A976M9J1</accession>
<evidence type="ECO:0000256" key="9">
    <source>
        <dbReference type="ARBA" id="ARBA00023306"/>
    </source>
</evidence>
<keyword evidence="5" id="KW-0547">Nucleotide-binding</keyword>
<dbReference type="Gene3D" id="3.40.50.300">
    <property type="entry name" value="P-loop containing nucleotide triphosphate hydrolases"/>
    <property type="match status" value="1"/>
</dbReference>
<dbReference type="CDD" id="cd01876">
    <property type="entry name" value="YihA_EngB"/>
    <property type="match status" value="1"/>
</dbReference>
<dbReference type="Gene3D" id="3.40.50.2000">
    <property type="entry name" value="Glycogen Phosphorylase B"/>
    <property type="match status" value="1"/>
</dbReference>
<dbReference type="GO" id="GO:0051301">
    <property type="term" value="P:cell division"/>
    <property type="evidence" value="ECO:0007669"/>
    <property type="project" value="UniProtKB-KW"/>
</dbReference>
<evidence type="ECO:0000259" key="11">
    <source>
        <dbReference type="PROSITE" id="PS51706"/>
    </source>
</evidence>
<proteinExistence type="inferred from homology"/>
<evidence type="ECO:0000313" key="12">
    <source>
        <dbReference type="EMBL" id="UKK00141.2"/>
    </source>
</evidence>
<evidence type="ECO:0000256" key="7">
    <source>
        <dbReference type="ARBA" id="ARBA00023134"/>
    </source>
</evidence>
<dbReference type="Proteomes" id="UP000244811">
    <property type="component" value="Chromosome 1"/>
</dbReference>
<dbReference type="PANTHER" id="PTHR11649:SF13">
    <property type="entry name" value="ENGB-TYPE G DOMAIN-CONTAINING PROTEIN"/>
    <property type="match status" value="1"/>
</dbReference>
<dbReference type="InterPro" id="IPR019987">
    <property type="entry name" value="GTP-bd_ribosome_bio_YsxC"/>
</dbReference>
<dbReference type="Pfam" id="PF08660">
    <property type="entry name" value="Alg14"/>
    <property type="match status" value="1"/>
</dbReference>
<keyword evidence="9" id="KW-0131">Cell cycle</keyword>
<dbReference type="InterPro" id="IPR006073">
    <property type="entry name" value="GTP-bd"/>
</dbReference>
<protein>
    <recommendedName>
        <fullName evidence="11">EngB-type G domain-containing protein</fullName>
    </recommendedName>
</protein>
<comment type="cofactor">
    <cofactor evidence="1">
        <name>Mg(2+)</name>
        <dbReference type="ChEBI" id="CHEBI:18420"/>
    </cofactor>
</comment>
<feature type="transmembrane region" description="Helical" evidence="10">
    <location>
        <begin position="380"/>
        <end position="402"/>
    </location>
</feature>
<dbReference type="InterPro" id="IPR013969">
    <property type="entry name" value="Oligosacch_biosynth_Alg14"/>
</dbReference>
<evidence type="ECO:0000256" key="4">
    <source>
        <dbReference type="ARBA" id="ARBA00022723"/>
    </source>
</evidence>